<protein>
    <recommendedName>
        <fullName evidence="2">NrtR DNA-binding winged helix domain-containing protein</fullName>
    </recommendedName>
</protein>
<dbReference type="InterPro" id="IPR036390">
    <property type="entry name" value="WH_DNA-bd_sf"/>
</dbReference>
<dbReference type="InterPro" id="IPR015797">
    <property type="entry name" value="NUDIX_hydrolase-like_dom_sf"/>
</dbReference>
<dbReference type="Gene3D" id="3.90.79.10">
    <property type="entry name" value="Nucleoside Triphosphate Pyrophosphohydrolase"/>
    <property type="match status" value="1"/>
</dbReference>
<dbReference type="InterPro" id="IPR054105">
    <property type="entry name" value="WHD_NrtR"/>
</dbReference>
<reference evidence="4" key="1">
    <citation type="journal article" date="2019" name="Int. J. Syst. Evol. Microbiol.">
        <title>The Global Catalogue of Microorganisms (GCM) 10K type strain sequencing project: providing services to taxonomists for standard genome sequencing and annotation.</title>
        <authorList>
            <consortium name="The Broad Institute Genomics Platform"/>
            <consortium name="The Broad Institute Genome Sequencing Center for Infectious Disease"/>
            <person name="Wu L."/>
            <person name="Ma J."/>
        </authorList>
    </citation>
    <scope>NUCLEOTIDE SEQUENCE [LARGE SCALE GENOMIC DNA]</scope>
    <source>
        <strain evidence="4">CGMCC 1.5362</strain>
    </source>
</reference>
<evidence type="ECO:0000313" key="4">
    <source>
        <dbReference type="Proteomes" id="UP000662111"/>
    </source>
</evidence>
<dbReference type="Proteomes" id="UP000662111">
    <property type="component" value="Unassembled WGS sequence"/>
</dbReference>
<organism evidence="3 4">
    <name type="scientific">Ornithinimicrobium pekingense</name>
    <dbReference type="NCBI Taxonomy" id="384677"/>
    <lineage>
        <taxon>Bacteria</taxon>
        <taxon>Bacillati</taxon>
        <taxon>Actinomycetota</taxon>
        <taxon>Actinomycetes</taxon>
        <taxon>Micrococcales</taxon>
        <taxon>Ornithinimicrobiaceae</taxon>
        <taxon>Ornithinimicrobium</taxon>
    </lineage>
</organism>
<evidence type="ECO:0000313" key="3">
    <source>
        <dbReference type="EMBL" id="GGK62424.1"/>
    </source>
</evidence>
<evidence type="ECO:0000256" key="1">
    <source>
        <dbReference type="SAM" id="MobiDB-lite"/>
    </source>
</evidence>
<comment type="caution">
    <text evidence="3">The sequence shown here is derived from an EMBL/GenBank/DDBJ whole genome shotgun (WGS) entry which is preliminary data.</text>
</comment>
<feature type="domain" description="NrtR DNA-binding winged helix" evidence="2">
    <location>
        <begin position="233"/>
        <end position="293"/>
    </location>
</feature>
<dbReference type="RefSeq" id="WP_022920638.1">
    <property type="nucleotide sequence ID" value="NZ_BMLB01000002.1"/>
</dbReference>
<dbReference type="SUPFAM" id="SSF46785">
    <property type="entry name" value="Winged helix' DNA-binding domain"/>
    <property type="match status" value="1"/>
</dbReference>
<evidence type="ECO:0000259" key="2">
    <source>
        <dbReference type="Pfam" id="PF21906"/>
    </source>
</evidence>
<dbReference type="Gene3D" id="1.10.10.10">
    <property type="entry name" value="Winged helix-like DNA-binding domain superfamily/Winged helix DNA-binding domain"/>
    <property type="match status" value="1"/>
</dbReference>
<dbReference type="Pfam" id="PF21906">
    <property type="entry name" value="WHD_NrtR"/>
    <property type="match status" value="1"/>
</dbReference>
<gene>
    <name evidence="3" type="ORF">GCM10011509_08530</name>
</gene>
<dbReference type="EMBL" id="BMLB01000002">
    <property type="protein sequence ID" value="GGK62424.1"/>
    <property type="molecule type" value="Genomic_DNA"/>
</dbReference>
<accession>A0ABQ2F8T0</accession>
<dbReference type="PIRSF" id="PIRSF019423">
    <property type="entry name" value="NMN_biosyn"/>
    <property type="match status" value="1"/>
</dbReference>
<proteinExistence type="predicted"/>
<dbReference type="CDD" id="cd18873">
    <property type="entry name" value="NUDIX_NadM_like"/>
    <property type="match status" value="1"/>
</dbReference>
<name>A0ABQ2F8T0_9MICO</name>
<dbReference type="SUPFAM" id="SSF55811">
    <property type="entry name" value="Nudix"/>
    <property type="match status" value="1"/>
</dbReference>
<dbReference type="InterPro" id="IPR036388">
    <property type="entry name" value="WH-like_DNA-bd_sf"/>
</dbReference>
<dbReference type="InterPro" id="IPR011213">
    <property type="entry name" value="NMN_biosyn"/>
</dbReference>
<feature type="region of interest" description="Disordered" evidence="1">
    <location>
        <begin position="182"/>
        <end position="211"/>
    </location>
</feature>
<sequence>MTGERVRAELVAVLTAVDDGRPLVLTADQGRSLPSGPLRTEHRSMQAGLQAWVEQQTGHHLGYVEQLYTFADPDRSVAGGRVVSVSYLGLTRAAGDAGHGWRDWYAFFPWEDRRPGSPGPTVLQETVTPLLDAWARGARSDGERERRQLRTDVCFALDGRPWAPELVLQRYELLYEAGLLPESGGATTDDPAPGSDGEDRPGVPGERMAGDHRRILSTGLARLRAKIQYHPVVFELMPDTFTLGQLQVAVEAIAGQAVHKQNFRRLVTQQDLVEPTGETDSDTGGRPARLYRFRRGVLDERGVAGTKLPRTR</sequence>
<keyword evidence="4" id="KW-1185">Reference proteome</keyword>